<evidence type="ECO:0000259" key="4">
    <source>
        <dbReference type="Pfam" id="PF03088"/>
    </source>
</evidence>
<evidence type="ECO:0000256" key="1">
    <source>
        <dbReference type="ARBA" id="ARBA00009191"/>
    </source>
</evidence>
<dbReference type="Pfam" id="PF03088">
    <property type="entry name" value="Str_synth"/>
    <property type="match status" value="1"/>
</dbReference>
<gene>
    <name evidence="5" type="ORF">GCM10007876_22890</name>
</gene>
<dbReference type="PANTHER" id="PTHR10426:SF88">
    <property type="entry name" value="ADIPOCYTE PLASMA MEMBRANE-ASSOCIATED PROTEIN HEMOMUCIN-RELATED"/>
    <property type="match status" value="1"/>
</dbReference>
<comment type="caution">
    <text evidence="5">The sequence shown here is derived from an EMBL/GenBank/DDBJ whole genome shotgun (WGS) entry which is preliminary data.</text>
</comment>
<evidence type="ECO:0000313" key="6">
    <source>
        <dbReference type="Proteomes" id="UP001161389"/>
    </source>
</evidence>
<dbReference type="InterPro" id="IPR018119">
    <property type="entry name" value="Strictosidine_synth_cons-reg"/>
</dbReference>
<keyword evidence="2" id="KW-0597">Phosphoprotein</keyword>
<evidence type="ECO:0000313" key="5">
    <source>
        <dbReference type="EMBL" id="GLQ31810.1"/>
    </source>
</evidence>
<reference evidence="5" key="2">
    <citation type="submission" date="2023-01" db="EMBL/GenBank/DDBJ databases">
        <title>Draft genome sequence of Litoribrevibacter albus strain NBRC 110071.</title>
        <authorList>
            <person name="Sun Q."/>
            <person name="Mori K."/>
        </authorList>
    </citation>
    <scope>NUCLEOTIDE SEQUENCE</scope>
    <source>
        <strain evidence="5">NBRC 110071</strain>
    </source>
</reference>
<accession>A0AA37W6Q1</accession>
<dbReference type="Proteomes" id="UP001161389">
    <property type="component" value="Unassembled WGS sequence"/>
</dbReference>
<protein>
    <recommendedName>
        <fullName evidence="4">Strictosidine synthase conserved region domain-containing protein</fullName>
    </recommendedName>
</protein>
<proteinExistence type="inferred from homology"/>
<dbReference type="SUPFAM" id="SSF63829">
    <property type="entry name" value="Calcium-dependent phosphotriesterase"/>
    <property type="match status" value="1"/>
</dbReference>
<dbReference type="GO" id="GO:0012505">
    <property type="term" value="C:endomembrane system"/>
    <property type="evidence" value="ECO:0007669"/>
    <property type="project" value="TreeGrafter"/>
</dbReference>
<sequence>MRFGLTLLAFIGLGAVYLSFWPIPIDAKAWQVPQDMGYVGDFEKNNRLSSLEIISLNGEEGPEDFAVNAQGQVFFSLLGGKIMRIGEDGSFSEFVNTGGRPLGLEFAPSGELIVADAFKGLLSVSPSGDISLLTDSVLGSKIRYADDVDVTSTGEIYFSDASTKFPAESYGTYQASLLDIMEHGGNGRVIHYSPITKESRIIVSGLQFANGISVTHDESAILINETGTYSVLKHWIKGEKAGQTETLISNLPGFPDNINKGSNQNYWLGLVSPRSKALDLLAPFPFLREAVQRLPKVLRPKAQHYGHVVSINDRGEILLSLQDPEDTYSYTTGAAESGPWLYLSSLHERRIARVKYPLK</sequence>
<dbReference type="Gene3D" id="2.120.10.30">
    <property type="entry name" value="TolB, C-terminal domain"/>
    <property type="match status" value="1"/>
</dbReference>
<keyword evidence="6" id="KW-1185">Reference proteome</keyword>
<name>A0AA37W6Q1_9GAMM</name>
<evidence type="ECO:0000256" key="2">
    <source>
        <dbReference type="ARBA" id="ARBA00022553"/>
    </source>
</evidence>
<dbReference type="InterPro" id="IPR011042">
    <property type="entry name" value="6-blade_b-propeller_TolB-like"/>
</dbReference>
<dbReference type="EMBL" id="BSNM01000014">
    <property type="protein sequence ID" value="GLQ31810.1"/>
    <property type="molecule type" value="Genomic_DNA"/>
</dbReference>
<dbReference type="AlphaFoldDB" id="A0AA37W6Q1"/>
<dbReference type="RefSeq" id="WP_284381536.1">
    <property type="nucleotide sequence ID" value="NZ_BSNM01000014.1"/>
</dbReference>
<dbReference type="Pfam" id="PF20067">
    <property type="entry name" value="SSL_N"/>
    <property type="match status" value="1"/>
</dbReference>
<feature type="domain" description="Strictosidine synthase conserved region" evidence="4">
    <location>
        <begin position="146"/>
        <end position="239"/>
    </location>
</feature>
<comment type="similarity">
    <text evidence="1">Belongs to the strictosidine synthase family.</text>
</comment>
<dbReference type="GO" id="GO:0016787">
    <property type="term" value="F:hydrolase activity"/>
    <property type="evidence" value="ECO:0007669"/>
    <property type="project" value="TreeGrafter"/>
</dbReference>
<organism evidence="5 6">
    <name type="scientific">Litoribrevibacter albus</name>
    <dbReference type="NCBI Taxonomy" id="1473156"/>
    <lineage>
        <taxon>Bacteria</taxon>
        <taxon>Pseudomonadati</taxon>
        <taxon>Pseudomonadota</taxon>
        <taxon>Gammaproteobacteria</taxon>
        <taxon>Oceanospirillales</taxon>
        <taxon>Oceanospirillaceae</taxon>
        <taxon>Litoribrevibacter</taxon>
    </lineage>
</organism>
<dbReference type="PANTHER" id="PTHR10426">
    <property type="entry name" value="STRICTOSIDINE SYNTHASE-RELATED"/>
    <property type="match status" value="1"/>
</dbReference>
<evidence type="ECO:0000256" key="3">
    <source>
        <dbReference type="ARBA" id="ARBA00023180"/>
    </source>
</evidence>
<reference evidence="5" key="1">
    <citation type="journal article" date="2014" name="Int. J. Syst. Evol. Microbiol.">
        <title>Complete genome sequence of Corynebacterium casei LMG S-19264T (=DSM 44701T), isolated from a smear-ripened cheese.</title>
        <authorList>
            <consortium name="US DOE Joint Genome Institute (JGI-PGF)"/>
            <person name="Walter F."/>
            <person name="Albersmeier A."/>
            <person name="Kalinowski J."/>
            <person name="Ruckert C."/>
        </authorList>
    </citation>
    <scope>NUCLEOTIDE SEQUENCE</scope>
    <source>
        <strain evidence="5">NBRC 110071</strain>
    </source>
</reference>
<keyword evidence="3" id="KW-0325">Glycoprotein</keyword>